<evidence type="ECO:0000256" key="4">
    <source>
        <dbReference type="ARBA" id="ARBA00023015"/>
    </source>
</evidence>
<dbReference type="InterPro" id="IPR011006">
    <property type="entry name" value="CheY-like_superfamily"/>
</dbReference>
<dbReference type="AlphaFoldDB" id="A0A9D5QCL7"/>
<feature type="modified residue" description="4-aspartylphosphate" evidence="6">
    <location>
        <position position="60"/>
    </location>
</feature>
<keyword evidence="2" id="KW-0547">Nucleotide-binding</keyword>
<keyword evidence="4" id="KW-0805">Transcription regulation</keyword>
<feature type="domain" description="Sigma-54 factor interaction" evidence="9">
    <location>
        <begin position="150"/>
        <end position="378"/>
    </location>
</feature>
<evidence type="ECO:0000313" key="11">
    <source>
        <dbReference type="EMBL" id="MBD3364182.1"/>
    </source>
</evidence>
<dbReference type="PROSITE" id="PS00675">
    <property type="entry name" value="SIGMA54_INTERACT_1"/>
    <property type="match status" value="1"/>
</dbReference>
<dbReference type="InterPro" id="IPR009057">
    <property type="entry name" value="Homeodomain-like_sf"/>
</dbReference>
<keyword evidence="7" id="KW-0175">Coiled coil</keyword>
<sequence length="475" mass="52261">MSSNFSTEPVRVLLVDDEELFLKMTSQALREFGCEVKTATSGEQALKQLNRGYFEVVVLDIRMPGMDGISVLRHLQNQRPTQQVVMLTGQASVPTAIEAMKLGAFDFMLKPCSVDDLMRIIRHAAEKVRLERRNIILEEELTRTRGEGQIIGESDAIKGIHEFIETAAATDLPVLITGESGTGKELVARAIHKQSSRSANSLVVVDGSTLREELLASELFGHEKGAFTGAVSKKIGLFEVADRGSVFLDEIGELSAPNQASLLRVIESGTFRPVGSVTEVTTDVRIITATNKDVKGAVDGSGFRKDLYYRLKGLSVNIPPLRERVSDIPLLASYFLELRNASQANHIALSSQALDAIAEYSWPGNVRQLRYVIESAALLALSSGKIEPQHLPEEIIGIGKTSDTSGKNPKEKNPGDKGGVCTKDNPTLKEFNKRCEREYILELLERLDGNKTKVARILNISRSMLYERLRLLGIS</sequence>
<dbReference type="Pfam" id="PF00072">
    <property type="entry name" value="Response_reg"/>
    <property type="match status" value="1"/>
</dbReference>
<evidence type="ECO:0000256" key="7">
    <source>
        <dbReference type="SAM" id="Coils"/>
    </source>
</evidence>
<evidence type="ECO:0000259" key="10">
    <source>
        <dbReference type="PROSITE" id="PS50110"/>
    </source>
</evidence>
<dbReference type="EMBL" id="WJKJ01000099">
    <property type="protein sequence ID" value="MBD3364182.1"/>
    <property type="molecule type" value="Genomic_DNA"/>
</dbReference>
<evidence type="ECO:0000313" key="12">
    <source>
        <dbReference type="Proteomes" id="UP000630660"/>
    </source>
</evidence>
<dbReference type="InterPro" id="IPR003593">
    <property type="entry name" value="AAA+_ATPase"/>
</dbReference>
<dbReference type="Gene3D" id="1.10.10.60">
    <property type="entry name" value="Homeodomain-like"/>
    <property type="match status" value="1"/>
</dbReference>
<dbReference type="InterPro" id="IPR058031">
    <property type="entry name" value="AAA_lid_NorR"/>
</dbReference>
<dbReference type="SUPFAM" id="SSF52172">
    <property type="entry name" value="CheY-like"/>
    <property type="match status" value="1"/>
</dbReference>
<evidence type="ECO:0000256" key="2">
    <source>
        <dbReference type="ARBA" id="ARBA00022741"/>
    </source>
</evidence>
<dbReference type="FunFam" id="3.40.50.300:FF:000006">
    <property type="entry name" value="DNA-binding transcriptional regulator NtrC"/>
    <property type="match status" value="1"/>
</dbReference>
<dbReference type="InterPro" id="IPR001789">
    <property type="entry name" value="Sig_transdc_resp-reg_receiver"/>
</dbReference>
<protein>
    <submittedName>
        <fullName evidence="11">Response regulator</fullName>
    </submittedName>
</protein>
<evidence type="ECO:0000256" key="1">
    <source>
        <dbReference type="ARBA" id="ARBA00022553"/>
    </source>
</evidence>
<name>A0A9D5QCL7_UNCW3</name>
<dbReference type="GO" id="GO:0006355">
    <property type="term" value="P:regulation of DNA-templated transcription"/>
    <property type="evidence" value="ECO:0007669"/>
    <property type="project" value="InterPro"/>
</dbReference>
<dbReference type="GO" id="GO:0000160">
    <property type="term" value="P:phosphorelay signal transduction system"/>
    <property type="evidence" value="ECO:0007669"/>
    <property type="project" value="InterPro"/>
</dbReference>
<dbReference type="InterPro" id="IPR027417">
    <property type="entry name" value="P-loop_NTPase"/>
</dbReference>
<dbReference type="Pfam" id="PF25601">
    <property type="entry name" value="AAA_lid_14"/>
    <property type="match status" value="1"/>
</dbReference>
<accession>A0A9D5QCL7</accession>
<keyword evidence="1 6" id="KW-0597">Phosphoprotein</keyword>
<dbReference type="Gene3D" id="1.10.8.60">
    <property type="match status" value="1"/>
</dbReference>
<evidence type="ECO:0000256" key="6">
    <source>
        <dbReference type="PROSITE-ProRule" id="PRU00169"/>
    </source>
</evidence>
<comment type="caution">
    <text evidence="11">The sequence shown here is derived from an EMBL/GenBank/DDBJ whole genome shotgun (WGS) entry which is preliminary data.</text>
</comment>
<dbReference type="Gene3D" id="3.40.50.2300">
    <property type="match status" value="1"/>
</dbReference>
<organism evidence="11 12">
    <name type="scientific">candidate division WOR-3 bacterium</name>
    <dbReference type="NCBI Taxonomy" id="2052148"/>
    <lineage>
        <taxon>Bacteria</taxon>
        <taxon>Bacteria division WOR-3</taxon>
    </lineage>
</organism>
<dbReference type="InterPro" id="IPR002197">
    <property type="entry name" value="HTH_Fis"/>
</dbReference>
<evidence type="ECO:0000256" key="8">
    <source>
        <dbReference type="SAM" id="MobiDB-lite"/>
    </source>
</evidence>
<feature type="coiled-coil region" evidence="7">
    <location>
        <begin position="120"/>
        <end position="147"/>
    </location>
</feature>
<dbReference type="CDD" id="cd00009">
    <property type="entry name" value="AAA"/>
    <property type="match status" value="1"/>
</dbReference>
<reference evidence="11" key="1">
    <citation type="submission" date="2019-11" db="EMBL/GenBank/DDBJ databases">
        <title>Microbial mats filling the niche in hypersaline microbial mats.</title>
        <authorList>
            <person name="Wong H.L."/>
            <person name="Macleod F.I."/>
            <person name="White R.A. III"/>
            <person name="Burns B.P."/>
        </authorList>
    </citation>
    <scope>NUCLEOTIDE SEQUENCE</scope>
    <source>
        <strain evidence="11">Bin_327</strain>
    </source>
</reference>
<feature type="domain" description="Response regulatory" evidence="10">
    <location>
        <begin position="11"/>
        <end position="125"/>
    </location>
</feature>
<dbReference type="Gene3D" id="3.40.50.300">
    <property type="entry name" value="P-loop containing nucleotide triphosphate hydrolases"/>
    <property type="match status" value="1"/>
</dbReference>
<dbReference type="Pfam" id="PF00158">
    <property type="entry name" value="Sigma54_activat"/>
    <property type="match status" value="1"/>
</dbReference>
<dbReference type="InterPro" id="IPR025662">
    <property type="entry name" value="Sigma_54_int_dom_ATP-bd_1"/>
</dbReference>
<gene>
    <name evidence="11" type="ORF">GF359_03100</name>
</gene>
<dbReference type="GO" id="GO:0005524">
    <property type="term" value="F:ATP binding"/>
    <property type="evidence" value="ECO:0007669"/>
    <property type="project" value="UniProtKB-KW"/>
</dbReference>
<dbReference type="SMART" id="SM00382">
    <property type="entry name" value="AAA"/>
    <property type="match status" value="1"/>
</dbReference>
<dbReference type="InterPro" id="IPR002078">
    <property type="entry name" value="Sigma_54_int"/>
</dbReference>
<dbReference type="SUPFAM" id="SSF52540">
    <property type="entry name" value="P-loop containing nucleoside triphosphate hydrolases"/>
    <property type="match status" value="1"/>
</dbReference>
<keyword evidence="3" id="KW-0067">ATP-binding</keyword>
<dbReference type="FunFam" id="3.40.50.2300:FF:000018">
    <property type="entry name" value="DNA-binding transcriptional regulator NtrC"/>
    <property type="match status" value="1"/>
</dbReference>
<dbReference type="PANTHER" id="PTHR32071:SF119">
    <property type="entry name" value="SIGMA L-DEPENDENT TRANSCRIPTIONAL REGULATOR YPLP-RELATED"/>
    <property type="match status" value="1"/>
</dbReference>
<dbReference type="Pfam" id="PF02954">
    <property type="entry name" value="HTH_8"/>
    <property type="match status" value="1"/>
</dbReference>
<feature type="region of interest" description="Disordered" evidence="8">
    <location>
        <begin position="398"/>
        <end position="424"/>
    </location>
</feature>
<dbReference type="Proteomes" id="UP000630660">
    <property type="component" value="Unassembled WGS sequence"/>
</dbReference>
<keyword evidence="5" id="KW-0804">Transcription</keyword>
<evidence type="ECO:0000256" key="3">
    <source>
        <dbReference type="ARBA" id="ARBA00022840"/>
    </source>
</evidence>
<dbReference type="PANTHER" id="PTHR32071">
    <property type="entry name" value="TRANSCRIPTIONAL REGULATORY PROTEIN"/>
    <property type="match status" value="1"/>
</dbReference>
<dbReference type="PROSITE" id="PS50110">
    <property type="entry name" value="RESPONSE_REGULATORY"/>
    <property type="match status" value="1"/>
</dbReference>
<dbReference type="SMART" id="SM00448">
    <property type="entry name" value="REC"/>
    <property type="match status" value="1"/>
</dbReference>
<evidence type="ECO:0000256" key="5">
    <source>
        <dbReference type="ARBA" id="ARBA00023163"/>
    </source>
</evidence>
<dbReference type="GO" id="GO:0043565">
    <property type="term" value="F:sequence-specific DNA binding"/>
    <property type="evidence" value="ECO:0007669"/>
    <property type="project" value="InterPro"/>
</dbReference>
<dbReference type="SUPFAM" id="SSF46689">
    <property type="entry name" value="Homeodomain-like"/>
    <property type="match status" value="1"/>
</dbReference>
<dbReference type="PROSITE" id="PS50045">
    <property type="entry name" value="SIGMA54_INTERACT_4"/>
    <property type="match status" value="1"/>
</dbReference>
<dbReference type="PRINTS" id="PR01590">
    <property type="entry name" value="HTHFIS"/>
</dbReference>
<evidence type="ECO:0000259" key="9">
    <source>
        <dbReference type="PROSITE" id="PS50045"/>
    </source>
</evidence>
<proteinExistence type="predicted"/>